<evidence type="ECO:0000256" key="1">
    <source>
        <dbReference type="SAM" id="SignalP"/>
    </source>
</evidence>
<dbReference type="EMBL" id="JABVEC010000042">
    <property type="protein sequence ID" value="MBC6470493.1"/>
    <property type="molecule type" value="Genomic_DNA"/>
</dbReference>
<dbReference type="Gene3D" id="2.130.10.10">
    <property type="entry name" value="YVTN repeat-like/Quinoprotein amine dehydrogenase"/>
    <property type="match status" value="2"/>
</dbReference>
<dbReference type="SUPFAM" id="SSF110296">
    <property type="entry name" value="Oligoxyloglucan reducing end-specific cellobiohydrolase"/>
    <property type="match status" value="2"/>
</dbReference>
<sequence>MKKMITLGLAIAVLSAATPAVAEAETDGGGWSAPRCGSVTGDGSVTFTRNEGRTVAPTSQALRPVVYTTGLVALDKPGALLALSNNVLLSSGDAGCTWTPVSKVSGWFLGLAAARGGRAYAWDRDGNLTLATPASATPLTSPAADLAGLGTDQGDGDHLRVSGGDGQLYDSGDGGHSWKPIGVPGVPAGPLTYIYKAAFDPSDVDHVVLGGMQTGARVTFDGGRTWIASTGLGKGDNVNVFSVVISPAAPNVVYAMGLNMAESNAGVPSEGRHIYKSVDGGRHFTPVVDHGNGVTLPNGPEMAADPTDPGVVYFVFGTSFQAYGTDIYRYDSSQRKVTVAHNSYDRVTAIAFHPTMPRLMYLGAAEER</sequence>
<keyword evidence="3" id="KW-1185">Reference proteome</keyword>
<reference evidence="2 3" key="1">
    <citation type="submission" date="2020-06" db="EMBL/GenBank/DDBJ databases">
        <title>Actinomadura xiongansis sp. nov., isolated from soil of Baiyangdian.</title>
        <authorList>
            <person name="Zhang X."/>
        </authorList>
    </citation>
    <scope>NUCLEOTIDE SEQUENCE [LARGE SCALE GENOMIC DNA]</scope>
    <source>
        <strain evidence="2 3">HBUM206468</strain>
    </source>
</reference>
<dbReference type="RefSeq" id="WP_187247536.1">
    <property type="nucleotide sequence ID" value="NZ_BAAAOK010000022.1"/>
</dbReference>
<feature type="chain" id="PRO_5045281996" evidence="1">
    <location>
        <begin position="23"/>
        <end position="368"/>
    </location>
</feature>
<feature type="signal peptide" evidence="1">
    <location>
        <begin position="1"/>
        <end position="22"/>
    </location>
</feature>
<evidence type="ECO:0000313" key="3">
    <source>
        <dbReference type="Proteomes" id="UP000805614"/>
    </source>
</evidence>
<protein>
    <submittedName>
        <fullName evidence="2">Dispase autolysis-inducing protein</fullName>
    </submittedName>
</protein>
<dbReference type="Proteomes" id="UP000805614">
    <property type="component" value="Unassembled WGS sequence"/>
</dbReference>
<evidence type="ECO:0000313" key="2">
    <source>
        <dbReference type="EMBL" id="MBC6470493.1"/>
    </source>
</evidence>
<comment type="caution">
    <text evidence="2">The sequence shown here is derived from an EMBL/GenBank/DDBJ whole genome shotgun (WGS) entry which is preliminary data.</text>
</comment>
<proteinExistence type="predicted"/>
<dbReference type="InterPro" id="IPR015943">
    <property type="entry name" value="WD40/YVTN_repeat-like_dom_sf"/>
</dbReference>
<accession>A0ABR7M0P1</accession>
<gene>
    <name evidence="2" type="ORF">HKK74_34145</name>
</gene>
<keyword evidence="1" id="KW-0732">Signal</keyword>
<name>A0ABR7M0P1_9ACTN</name>
<organism evidence="2 3">
    <name type="scientific">Actinomadura alba</name>
    <dbReference type="NCBI Taxonomy" id="406431"/>
    <lineage>
        <taxon>Bacteria</taxon>
        <taxon>Bacillati</taxon>
        <taxon>Actinomycetota</taxon>
        <taxon>Actinomycetes</taxon>
        <taxon>Streptosporangiales</taxon>
        <taxon>Thermomonosporaceae</taxon>
        <taxon>Actinomadura</taxon>
    </lineage>
</organism>